<dbReference type="PANTHER" id="PTHR13799:SF14">
    <property type="entry name" value="GTP CYCLOHYDROLASE 1 TYPE 2 HOMOLOG"/>
    <property type="match status" value="1"/>
</dbReference>
<feature type="binding site" evidence="4">
    <location>
        <position position="65"/>
    </location>
    <ligand>
        <name>a divalent metal cation</name>
        <dbReference type="ChEBI" id="CHEBI:60240"/>
        <label>1</label>
    </ligand>
</feature>
<dbReference type="Pfam" id="PF01784">
    <property type="entry name" value="DUF34_NIF3"/>
    <property type="match status" value="1"/>
</dbReference>
<gene>
    <name evidence="5" type="ORF">KDW_40340</name>
</gene>
<keyword evidence="3 4" id="KW-0479">Metal-binding</keyword>
<dbReference type="PANTHER" id="PTHR13799">
    <property type="entry name" value="NGG1 INTERACTING FACTOR 3"/>
    <property type="match status" value="1"/>
</dbReference>
<dbReference type="EMBL" id="BKZW01000002">
    <property type="protein sequence ID" value="GER89872.1"/>
    <property type="molecule type" value="Genomic_DNA"/>
</dbReference>
<sequence>MPKTIQEVIDLIVARIPGAPMEDSVDIIKCGDPKKEVTGIVTTFTASMDVLRHAVAHNANFIITHEPTFYEHRDNTAWLSDDPVYTAKRAFIDEHNLTIWRFHDYWHMHEPDGIQVGVEKALGWEEFEHTDNRYVVHIPPTTVSGLLGELKQKLSRPTLRVVGDLNMPCERVGMLLGAIGGENQIKALHMADLDVALCGETVEWQTCEYVRDAIATGQHKALIILGHATSEEAGMHYLVEWLQPQLEDISITFIPAGDPILVV</sequence>
<evidence type="ECO:0000256" key="2">
    <source>
        <dbReference type="ARBA" id="ARBA00022112"/>
    </source>
</evidence>
<evidence type="ECO:0000256" key="4">
    <source>
        <dbReference type="PIRSR" id="PIRSR602678-1"/>
    </source>
</evidence>
<feature type="binding site" evidence="4">
    <location>
        <position position="231"/>
    </location>
    <ligand>
        <name>a divalent metal cation</name>
        <dbReference type="ChEBI" id="CHEBI:60240"/>
        <label>1</label>
    </ligand>
</feature>
<evidence type="ECO:0000256" key="3">
    <source>
        <dbReference type="ARBA" id="ARBA00022723"/>
    </source>
</evidence>
<dbReference type="InterPro" id="IPR036069">
    <property type="entry name" value="DUF34/NIF3_sf"/>
</dbReference>
<feature type="binding site" evidence="4">
    <location>
        <position position="227"/>
    </location>
    <ligand>
        <name>a divalent metal cation</name>
        <dbReference type="ChEBI" id="CHEBI:60240"/>
        <label>1</label>
    </ligand>
</feature>
<dbReference type="InterPro" id="IPR002678">
    <property type="entry name" value="DUF34/NIF3"/>
</dbReference>
<dbReference type="GO" id="GO:0046872">
    <property type="term" value="F:metal ion binding"/>
    <property type="evidence" value="ECO:0007669"/>
    <property type="project" value="UniProtKB-KW"/>
</dbReference>
<evidence type="ECO:0000313" key="5">
    <source>
        <dbReference type="EMBL" id="GER89872.1"/>
    </source>
</evidence>
<comment type="caution">
    <text evidence="5">The sequence shown here is derived from an EMBL/GenBank/DDBJ whole genome shotgun (WGS) entry which is preliminary data.</text>
</comment>
<name>A0A5J4KRY6_9CHLR</name>
<dbReference type="Proteomes" id="UP000326912">
    <property type="component" value="Unassembled WGS sequence"/>
</dbReference>
<dbReference type="GO" id="GO:0005737">
    <property type="term" value="C:cytoplasm"/>
    <property type="evidence" value="ECO:0007669"/>
    <property type="project" value="TreeGrafter"/>
</dbReference>
<protein>
    <recommendedName>
        <fullName evidence="2">GTP cyclohydrolase 1 type 2 homolog</fullName>
    </recommendedName>
</protein>
<dbReference type="RefSeq" id="WP_162005424.1">
    <property type="nucleotide sequence ID" value="NZ_BKZW01000002.1"/>
</dbReference>
<accession>A0A5J4KRY6</accession>
<evidence type="ECO:0000313" key="6">
    <source>
        <dbReference type="Proteomes" id="UP000326912"/>
    </source>
</evidence>
<reference evidence="5 6" key="1">
    <citation type="submission" date="2019-10" db="EMBL/GenBank/DDBJ databases">
        <title>Dictyobacter vulcani sp. nov., within the class Ktedonobacteria, isolated from soil of volcanic Mt. Zao.</title>
        <authorList>
            <person name="Zheng Y."/>
            <person name="Wang C.M."/>
            <person name="Sakai Y."/>
            <person name="Abe K."/>
            <person name="Yokota A."/>
            <person name="Yabe S."/>
        </authorList>
    </citation>
    <scope>NUCLEOTIDE SEQUENCE [LARGE SCALE GENOMIC DNA]</scope>
    <source>
        <strain evidence="5 6">W12</strain>
    </source>
</reference>
<comment type="similarity">
    <text evidence="1">Belongs to the GTP cyclohydrolase I type 2/NIF3 family.</text>
</comment>
<keyword evidence="6" id="KW-1185">Reference proteome</keyword>
<dbReference type="Gene3D" id="3.40.1390.30">
    <property type="entry name" value="NIF3 (NGG1p interacting factor 3)-like"/>
    <property type="match status" value="2"/>
</dbReference>
<organism evidence="5 6">
    <name type="scientific">Dictyobacter vulcani</name>
    <dbReference type="NCBI Taxonomy" id="2607529"/>
    <lineage>
        <taxon>Bacteria</taxon>
        <taxon>Bacillati</taxon>
        <taxon>Chloroflexota</taxon>
        <taxon>Ktedonobacteria</taxon>
        <taxon>Ktedonobacterales</taxon>
        <taxon>Dictyobacteraceae</taxon>
        <taxon>Dictyobacter</taxon>
    </lineage>
</organism>
<dbReference type="AlphaFoldDB" id="A0A5J4KRY6"/>
<proteinExistence type="inferred from homology"/>
<dbReference type="SUPFAM" id="SSF102705">
    <property type="entry name" value="NIF3 (NGG1p interacting factor 3)-like"/>
    <property type="match status" value="1"/>
</dbReference>
<evidence type="ECO:0000256" key="1">
    <source>
        <dbReference type="ARBA" id="ARBA00006964"/>
    </source>
</evidence>